<dbReference type="Pfam" id="PF25597">
    <property type="entry name" value="SH3_retrovirus"/>
    <property type="match status" value="1"/>
</dbReference>
<evidence type="ECO:0000313" key="3">
    <source>
        <dbReference type="Proteomes" id="UP000729402"/>
    </source>
</evidence>
<evidence type="ECO:0000313" key="2">
    <source>
        <dbReference type="EMBL" id="KAG8047631.1"/>
    </source>
</evidence>
<dbReference type="InterPro" id="IPR057670">
    <property type="entry name" value="SH3_retrovirus"/>
</dbReference>
<keyword evidence="3" id="KW-1185">Reference proteome</keyword>
<accession>A0A8J5RZ34</accession>
<gene>
    <name evidence="2" type="ORF">GUJ93_ZPchr0008g13412</name>
</gene>
<protein>
    <recommendedName>
        <fullName evidence="1">Retroviral polymerase SH3-like domain-containing protein</fullName>
    </recommendedName>
</protein>
<dbReference type="OrthoDB" id="693274at2759"/>
<evidence type="ECO:0000259" key="1">
    <source>
        <dbReference type="Pfam" id="PF25597"/>
    </source>
</evidence>
<comment type="caution">
    <text evidence="2">The sequence shown here is derived from an EMBL/GenBank/DDBJ whole genome shotgun (WGS) entry which is preliminary data.</text>
</comment>
<organism evidence="2 3">
    <name type="scientific">Zizania palustris</name>
    <name type="common">Northern wild rice</name>
    <dbReference type="NCBI Taxonomy" id="103762"/>
    <lineage>
        <taxon>Eukaryota</taxon>
        <taxon>Viridiplantae</taxon>
        <taxon>Streptophyta</taxon>
        <taxon>Embryophyta</taxon>
        <taxon>Tracheophyta</taxon>
        <taxon>Spermatophyta</taxon>
        <taxon>Magnoliopsida</taxon>
        <taxon>Liliopsida</taxon>
        <taxon>Poales</taxon>
        <taxon>Poaceae</taxon>
        <taxon>BOP clade</taxon>
        <taxon>Oryzoideae</taxon>
        <taxon>Oryzeae</taxon>
        <taxon>Zizaniinae</taxon>
        <taxon>Zizania</taxon>
    </lineage>
</organism>
<reference evidence="2" key="1">
    <citation type="journal article" date="2021" name="bioRxiv">
        <title>Whole Genome Assembly and Annotation of Northern Wild Rice, Zizania palustris L., Supports a Whole Genome Duplication in the Zizania Genus.</title>
        <authorList>
            <person name="Haas M."/>
            <person name="Kono T."/>
            <person name="Macchietto M."/>
            <person name="Millas R."/>
            <person name="McGilp L."/>
            <person name="Shao M."/>
            <person name="Duquette J."/>
            <person name="Hirsch C.N."/>
            <person name="Kimball J."/>
        </authorList>
    </citation>
    <scope>NUCLEOTIDE SEQUENCE</scope>
    <source>
        <tissue evidence="2">Fresh leaf tissue</tissue>
    </source>
</reference>
<dbReference type="EMBL" id="JAAALK010000290">
    <property type="protein sequence ID" value="KAG8047631.1"/>
    <property type="molecule type" value="Genomic_DNA"/>
</dbReference>
<reference evidence="2" key="2">
    <citation type="submission" date="2021-02" db="EMBL/GenBank/DDBJ databases">
        <authorList>
            <person name="Kimball J.A."/>
            <person name="Haas M.W."/>
            <person name="Macchietto M."/>
            <person name="Kono T."/>
            <person name="Duquette J."/>
            <person name="Shao M."/>
        </authorList>
    </citation>
    <scope>NUCLEOTIDE SEQUENCE</scope>
    <source>
        <tissue evidence="2">Fresh leaf tissue</tissue>
    </source>
</reference>
<name>A0A8J5RZ34_ZIZPA</name>
<dbReference type="Proteomes" id="UP000729402">
    <property type="component" value="Unassembled WGS sequence"/>
</dbReference>
<sequence>MVFVGYEDGSKAYRVYDPVAHKLHVMRDVIFDESKPWSWQLASVDATMTTTLAGPSSFTVEYEVFAPNGEVSDDGVQQGMASPATPQTLDASSTLVLAAPMGPVFVTPPSGESRDSEGAPIRYRKTWKSKANSLFRLN</sequence>
<feature type="domain" description="Retroviral polymerase SH3-like" evidence="1">
    <location>
        <begin position="1"/>
        <end position="41"/>
    </location>
</feature>
<proteinExistence type="predicted"/>
<dbReference type="AlphaFoldDB" id="A0A8J5RZ34"/>